<dbReference type="InterPro" id="IPR004000">
    <property type="entry name" value="Actin"/>
</dbReference>
<proteinExistence type="predicted"/>
<protein>
    <recommendedName>
        <fullName evidence="8">Actin</fullName>
    </recommendedName>
</protein>
<accession>A0AAD5C551</accession>
<evidence type="ECO:0008006" key="8">
    <source>
        <dbReference type="Google" id="ProtNLM"/>
    </source>
</evidence>
<dbReference type="Pfam" id="PF00022">
    <property type="entry name" value="Actin"/>
    <property type="match status" value="1"/>
</dbReference>
<dbReference type="GO" id="GO:0005524">
    <property type="term" value="F:ATP binding"/>
    <property type="evidence" value="ECO:0007669"/>
    <property type="project" value="UniProtKB-KW"/>
</dbReference>
<dbReference type="Gene3D" id="3.30.420.40">
    <property type="match status" value="1"/>
</dbReference>
<keyword evidence="5" id="KW-0206">Cytoskeleton</keyword>
<keyword evidence="2" id="KW-0963">Cytoplasm</keyword>
<dbReference type="FunFam" id="3.30.420.40:FF:000148">
    <property type="entry name" value="Actin, alpha skeletal muscle"/>
    <property type="match status" value="1"/>
</dbReference>
<dbReference type="EMBL" id="JAMZMK010009527">
    <property type="protein sequence ID" value="KAI7735225.1"/>
    <property type="molecule type" value="Genomic_DNA"/>
</dbReference>
<keyword evidence="4" id="KW-0067">ATP-binding</keyword>
<dbReference type="PANTHER" id="PTHR11937">
    <property type="entry name" value="ACTIN"/>
    <property type="match status" value="1"/>
</dbReference>
<dbReference type="AlphaFoldDB" id="A0AAD5C551"/>
<gene>
    <name evidence="6" type="ORF">M8C21_028356</name>
</gene>
<name>A0AAD5C551_AMBAR</name>
<dbReference type="InterPro" id="IPR043129">
    <property type="entry name" value="ATPase_NBD"/>
</dbReference>
<keyword evidence="3" id="KW-0547">Nucleotide-binding</keyword>
<dbReference type="SUPFAM" id="SSF53067">
    <property type="entry name" value="Actin-like ATPase domain"/>
    <property type="match status" value="1"/>
</dbReference>
<dbReference type="GO" id="GO:0005856">
    <property type="term" value="C:cytoskeleton"/>
    <property type="evidence" value="ECO:0007669"/>
    <property type="project" value="UniProtKB-SubCell"/>
</dbReference>
<evidence type="ECO:0000256" key="4">
    <source>
        <dbReference type="ARBA" id="ARBA00022840"/>
    </source>
</evidence>
<keyword evidence="7" id="KW-1185">Reference proteome</keyword>
<evidence type="ECO:0000313" key="7">
    <source>
        <dbReference type="Proteomes" id="UP001206925"/>
    </source>
</evidence>
<dbReference type="Proteomes" id="UP001206925">
    <property type="component" value="Unassembled WGS sequence"/>
</dbReference>
<evidence type="ECO:0000313" key="6">
    <source>
        <dbReference type="EMBL" id="KAI7735225.1"/>
    </source>
</evidence>
<comment type="subcellular location">
    <subcellularLocation>
        <location evidence="1">Cytoplasm</location>
        <location evidence="1">Cytoskeleton</location>
    </subcellularLocation>
</comment>
<evidence type="ECO:0000256" key="2">
    <source>
        <dbReference type="ARBA" id="ARBA00022490"/>
    </source>
</evidence>
<comment type="caution">
    <text evidence="6">The sequence shown here is derived from an EMBL/GenBank/DDBJ whole genome shotgun (WGS) entry which is preliminary data.</text>
</comment>
<dbReference type="PRINTS" id="PR00190">
    <property type="entry name" value="ACTIN"/>
</dbReference>
<reference evidence="6" key="1">
    <citation type="submission" date="2022-06" db="EMBL/GenBank/DDBJ databases">
        <title>Uncovering the hologenomic basis of an extraordinary plant invasion.</title>
        <authorList>
            <person name="Bieker V.C."/>
            <person name="Martin M.D."/>
            <person name="Gilbert T."/>
            <person name="Hodgins K."/>
            <person name="Battlay P."/>
            <person name="Petersen B."/>
            <person name="Wilson J."/>
        </authorList>
    </citation>
    <scope>NUCLEOTIDE SEQUENCE</scope>
    <source>
        <strain evidence="6">AA19_3_7</strain>
        <tissue evidence="6">Leaf</tissue>
    </source>
</reference>
<sequence>MVGMGQKDAYISDETQPKRDIITVKYPIEHETIDNWDNLESMWRHLFYNELCLEPEKHQELLAKAPLNPKANRENI</sequence>
<evidence type="ECO:0000256" key="1">
    <source>
        <dbReference type="ARBA" id="ARBA00004245"/>
    </source>
</evidence>
<evidence type="ECO:0000256" key="3">
    <source>
        <dbReference type="ARBA" id="ARBA00022741"/>
    </source>
</evidence>
<organism evidence="6 7">
    <name type="scientific">Ambrosia artemisiifolia</name>
    <name type="common">Common ragweed</name>
    <dbReference type="NCBI Taxonomy" id="4212"/>
    <lineage>
        <taxon>Eukaryota</taxon>
        <taxon>Viridiplantae</taxon>
        <taxon>Streptophyta</taxon>
        <taxon>Embryophyta</taxon>
        <taxon>Tracheophyta</taxon>
        <taxon>Spermatophyta</taxon>
        <taxon>Magnoliopsida</taxon>
        <taxon>eudicotyledons</taxon>
        <taxon>Gunneridae</taxon>
        <taxon>Pentapetalae</taxon>
        <taxon>asterids</taxon>
        <taxon>campanulids</taxon>
        <taxon>Asterales</taxon>
        <taxon>Asteraceae</taxon>
        <taxon>Asteroideae</taxon>
        <taxon>Heliantheae alliance</taxon>
        <taxon>Heliantheae</taxon>
        <taxon>Ambrosia</taxon>
    </lineage>
</organism>
<evidence type="ECO:0000256" key="5">
    <source>
        <dbReference type="ARBA" id="ARBA00023212"/>
    </source>
</evidence>